<dbReference type="Pfam" id="PF16135">
    <property type="entry name" value="TDBD"/>
    <property type="match status" value="1"/>
</dbReference>
<feature type="compositionally biased region" description="Basic and acidic residues" evidence="5">
    <location>
        <begin position="27"/>
        <end position="42"/>
    </location>
</feature>
<organism evidence="7 8">
    <name type="scientific">Deinandra increscens subsp. villosa</name>
    <dbReference type="NCBI Taxonomy" id="3103831"/>
    <lineage>
        <taxon>Eukaryota</taxon>
        <taxon>Viridiplantae</taxon>
        <taxon>Streptophyta</taxon>
        <taxon>Embryophyta</taxon>
        <taxon>Tracheophyta</taxon>
        <taxon>Spermatophyta</taxon>
        <taxon>Magnoliopsida</taxon>
        <taxon>eudicotyledons</taxon>
        <taxon>Gunneridae</taxon>
        <taxon>Pentapetalae</taxon>
        <taxon>asterids</taxon>
        <taxon>campanulids</taxon>
        <taxon>Asterales</taxon>
        <taxon>Asteraceae</taxon>
        <taxon>Asteroideae</taxon>
        <taxon>Heliantheae alliance</taxon>
        <taxon>Madieae</taxon>
        <taxon>Madiinae</taxon>
        <taxon>Deinandra</taxon>
    </lineage>
</organism>
<evidence type="ECO:0000256" key="1">
    <source>
        <dbReference type="ARBA" id="ARBA00004123"/>
    </source>
</evidence>
<comment type="subcellular location">
    <subcellularLocation>
        <location evidence="1 4">Nucleus</location>
    </subcellularLocation>
</comment>
<feature type="region of interest" description="Disordered" evidence="5">
    <location>
        <begin position="141"/>
        <end position="168"/>
    </location>
</feature>
<dbReference type="AlphaFoldDB" id="A0AAP0GN49"/>
<evidence type="ECO:0000256" key="3">
    <source>
        <dbReference type="ARBA" id="ARBA00023242"/>
    </source>
</evidence>
<comment type="function">
    <text evidence="4">Acts as a negative regulator of abscisic acid (ABA) response.</text>
</comment>
<gene>
    <name evidence="7" type="ORF">SSX86_024624</name>
</gene>
<evidence type="ECO:0000256" key="4">
    <source>
        <dbReference type="RuleBase" id="RU369029"/>
    </source>
</evidence>
<name>A0AAP0GN49_9ASTR</name>
<evidence type="ECO:0000256" key="5">
    <source>
        <dbReference type="SAM" id="MobiDB-lite"/>
    </source>
</evidence>
<comment type="similarity">
    <text evidence="2 4">Belongs to the Ninja family.</text>
</comment>
<dbReference type="EMBL" id="JBCNJP010000025">
    <property type="protein sequence ID" value="KAK9053550.1"/>
    <property type="molecule type" value="Genomic_DNA"/>
</dbReference>
<evidence type="ECO:0000259" key="6">
    <source>
        <dbReference type="Pfam" id="PF16135"/>
    </source>
</evidence>
<sequence length="288" mass="31760">MADGSKNWGEHELMLELSIGGIFGESKKTKQDTVEKDDRIEDSSAQSKRQVQVLWRREIRRKREEKVGSCGSVSGPFVEDKAWLEKQVVERNNNDDGLEVEPVGKKERIESFGFWPMACRSFKVESHGKCSSSHHQVVDVATDDSRSNSSNSQHLASSTVPAPSTVDLIDQHTGSTTKLMLTNSILSERSPHESSVSNPLCKPDQATIQKRQSASFLARMPYVSTTGNGPNGKTVSGFLYRYTKNEVSIVCVCHGHSFTPAAFVEHAGGVDIAHPLRHITIFLTAFAS</sequence>
<feature type="domain" description="Tify" evidence="6">
    <location>
        <begin position="247"/>
        <end position="280"/>
    </location>
</feature>
<evidence type="ECO:0000256" key="2">
    <source>
        <dbReference type="ARBA" id="ARBA00006081"/>
    </source>
</evidence>
<dbReference type="GO" id="GO:0005634">
    <property type="term" value="C:nucleus"/>
    <property type="evidence" value="ECO:0007669"/>
    <property type="project" value="UniProtKB-SubCell"/>
</dbReference>
<keyword evidence="3 4" id="KW-0539">Nucleus</keyword>
<comment type="caution">
    <text evidence="7">The sequence shown here is derived from an EMBL/GenBank/DDBJ whole genome shotgun (WGS) entry which is preliminary data.</text>
</comment>
<keyword evidence="8" id="KW-1185">Reference proteome</keyword>
<feature type="region of interest" description="Disordered" evidence="5">
    <location>
        <begin position="27"/>
        <end position="49"/>
    </location>
</feature>
<dbReference type="PANTHER" id="PTHR31413:SF15">
    <property type="entry name" value="NINJA-FAMILY PROTEIN"/>
    <property type="match status" value="1"/>
</dbReference>
<dbReference type="InterPro" id="IPR032308">
    <property type="entry name" value="TDBD"/>
</dbReference>
<evidence type="ECO:0000313" key="7">
    <source>
        <dbReference type="EMBL" id="KAK9053550.1"/>
    </source>
</evidence>
<feature type="compositionally biased region" description="Low complexity" evidence="5">
    <location>
        <begin position="147"/>
        <end position="158"/>
    </location>
</feature>
<dbReference type="InterPro" id="IPR031307">
    <property type="entry name" value="Ninja_fam"/>
</dbReference>
<dbReference type="Proteomes" id="UP001408789">
    <property type="component" value="Unassembled WGS sequence"/>
</dbReference>
<dbReference type="PANTHER" id="PTHR31413">
    <property type="entry name" value="AFP HOMOLOG 2"/>
    <property type="match status" value="1"/>
</dbReference>
<dbReference type="GO" id="GO:0045892">
    <property type="term" value="P:negative regulation of DNA-templated transcription"/>
    <property type="evidence" value="ECO:0007669"/>
    <property type="project" value="TreeGrafter"/>
</dbReference>
<accession>A0AAP0GN49</accession>
<dbReference type="GO" id="GO:0007165">
    <property type="term" value="P:signal transduction"/>
    <property type="evidence" value="ECO:0007669"/>
    <property type="project" value="InterPro"/>
</dbReference>
<protein>
    <recommendedName>
        <fullName evidence="4">Ninja-family protein</fullName>
    </recommendedName>
    <alternativeName>
        <fullName evidence="4">ABI-binding protein</fullName>
    </alternativeName>
</protein>
<evidence type="ECO:0000313" key="8">
    <source>
        <dbReference type="Proteomes" id="UP001408789"/>
    </source>
</evidence>
<reference evidence="7 8" key="1">
    <citation type="submission" date="2024-04" db="EMBL/GenBank/DDBJ databases">
        <title>The reference genome of an endangered Asteraceae, Deinandra increscens subsp. villosa, native to the Central Coast of California.</title>
        <authorList>
            <person name="Guilliams M."/>
            <person name="Hasenstab-Lehman K."/>
            <person name="Meyer R."/>
            <person name="Mcevoy S."/>
        </authorList>
    </citation>
    <scope>NUCLEOTIDE SEQUENCE [LARGE SCALE GENOMIC DNA]</scope>
    <source>
        <tissue evidence="7">Leaf</tissue>
    </source>
</reference>
<proteinExistence type="inferred from homology"/>